<comment type="similarity">
    <text evidence="1">Belongs to the peptidase C48 family.</text>
</comment>
<reference evidence="6 7" key="1">
    <citation type="journal article" date="2018" name="Nat. Genet.">
        <title>The Rosa genome provides new insights in the design of modern roses.</title>
        <authorList>
            <person name="Bendahmane M."/>
        </authorList>
    </citation>
    <scope>NUCLEOTIDE SEQUENCE [LARGE SCALE GENOMIC DNA]</scope>
    <source>
        <strain evidence="7">cv. Old Blush</strain>
    </source>
</reference>
<dbReference type="Gene3D" id="3.40.395.10">
    <property type="entry name" value="Adenoviral Proteinase, Chain A"/>
    <property type="match status" value="1"/>
</dbReference>
<evidence type="ECO:0000313" key="7">
    <source>
        <dbReference type="Proteomes" id="UP000238479"/>
    </source>
</evidence>
<dbReference type="Gramene" id="PRQ59143">
    <property type="protein sequence ID" value="PRQ59143"/>
    <property type="gene ID" value="RchiOBHm_Chr1g0366901"/>
</dbReference>
<name>A0A2P6SKE6_ROSCH</name>
<feature type="domain" description="Ubiquitin-like protease family profile" evidence="5">
    <location>
        <begin position="1"/>
        <end position="146"/>
    </location>
</feature>
<evidence type="ECO:0000256" key="1">
    <source>
        <dbReference type="ARBA" id="ARBA00005234"/>
    </source>
</evidence>
<evidence type="ECO:0000259" key="5">
    <source>
        <dbReference type="PROSITE" id="PS50600"/>
    </source>
</evidence>
<dbReference type="Proteomes" id="UP000238479">
    <property type="component" value="Chromosome 1"/>
</dbReference>
<dbReference type="InterPro" id="IPR003653">
    <property type="entry name" value="Peptidase_C48_C"/>
</dbReference>
<organism evidence="6 7">
    <name type="scientific">Rosa chinensis</name>
    <name type="common">China rose</name>
    <dbReference type="NCBI Taxonomy" id="74649"/>
    <lineage>
        <taxon>Eukaryota</taxon>
        <taxon>Viridiplantae</taxon>
        <taxon>Streptophyta</taxon>
        <taxon>Embryophyta</taxon>
        <taxon>Tracheophyta</taxon>
        <taxon>Spermatophyta</taxon>
        <taxon>Magnoliopsida</taxon>
        <taxon>eudicotyledons</taxon>
        <taxon>Gunneridae</taxon>
        <taxon>Pentapetalae</taxon>
        <taxon>rosids</taxon>
        <taxon>fabids</taxon>
        <taxon>Rosales</taxon>
        <taxon>Rosaceae</taxon>
        <taxon>Rosoideae</taxon>
        <taxon>Rosoideae incertae sedis</taxon>
        <taxon>Rosa</taxon>
    </lineage>
</organism>
<proteinExistence type="inferred from homology"/>
<dbReference type="GO" id="GO:0008234">
    <property type="term" value="F:cysteine-type peptidase activity"/>
    <property type="evidence" value="ECO:0007669"/>
    <property type="project" value="InterPro"/>
</dbReference>
<comment type="caution">
    <text evidence="6">The sequence shown here is derived from an EMBL/GenBank/DDBJ whole genome shotgun (WGS) entry which is preliminary data.</text>
</comment>
<dbReference type="SUPFAM" id="SSF54001">
    <property type="entry name" value="Cysteine proteinases"/>
    <property type="match status" value="1"/>
</dbReference>
<evidence type="ECO:0000256" key="2">
    <source>
        <dbReference type="ARBA" id="ARBA00022670"/>
    </source>
</evidence>
<dbReference type="GO" id="GO:0006508">
    <property type="term" value="P:proteolysis"/>
    <property type="evidence" value="ECO:0007669"/>
    <property type="project" value="UniProtKB-KW"/>
</dbReference>
<keyword evidence="2 6" id="KW-0645">Protease</keyword>
<dbReference type="AlphaFoldDB" id="A0A2P6SKE6"/>
<evidence type="ECO:0000313" key="6">
    <source>
        <dbReference type="EMBL" id="PRQ59143.1"/>
    </source>
</evidence>
<keyword evidence="3" id="KW-0378">Hydrolase</keyword>
<dbReference type="InterPro" id="IPR038765">
    <property type="entry name" value="Papain-like_cys_pep_sf"/>
</dbReference>
<accession>A0A2P6SKE6</accession>
<evidence type="ECO:0000256" key="4">
    <source>
        <dbReference type="SAM" id="MobiDB-lite"/>
    </source>
</evidence>
<dbReference type="PROSITE" id="PS50600">
    <property type="entry name" value="ULP_PROTEASE"/>
    <property type="match status" value="1"/>
</dbReference>
<dbReference type="Pfam" id="PF02902">
    <property type="entry name" value="Peptidase_C48"/>
    <property type="match status" value="1"/>
</dbReference>
<protein>
    <submittedName>
        <fullName evidence="6">Putative Ulp1 protease family catalytic domain-containing protein</fullName>
    </submittedName>
</protein>
<feature type="region of interest" description="Disordered" evidence="4">
    <location>
        <begin position="225"/>
        <end position="267"/>
    </location>
</feature>
<keyword evidence="7" id="KW-1185">Reference proteome</keyword>
<evidence type="ECO:0000256" key="3">
    <source>
        <dbReference type="ARBA" id="ARBA00022801"/>
    </source>
</evidence>
<sequence length="267" mass="30752">MLIQGRAIEAAKKGGDDWLEFVATAPKRFAAILQYRKGLKNGEKIFIPMLDPDTTPRHWFFIVIKIATTDVEIWDTCPSPARKMARNDLVYYVLLALDTIFDTEIQSCFKKGWSFCSFTVRNVDDIEFQQNDFDCGIFMLRYIINYDNPLKDELDSVNRRVQLALWMLKHPKNQAWLKINEALDNENKNDGAQKKIKTIEDIDEAIGNSVDDNYEKRCSKVVQKKSSTVQARGHEKRCSKVLQKKSSTVQARGRGRPLGAKNRNSRK</sequence>
<gene>
    <name evidence="6" type="ORF">RchiOBHm_Chr1g0366901</name>
</gene>
<dbReference type="EMBL" id="PDCK01000039">
    <property type="protein sequence ID" value="PRQ59143.1"/>
    <property type="molecule type" value="Genomic_DNA"/>
</dbReference>